<reference evidence="1" key="1">
    <citation type="submission" date="2024-07" db="EMBL/GenBank/DDBJ databases">
        <authorList>
            <person name="Kim Y.J."/>
            <person name="Jeong J.Y."/>
        </authorList>
    </citation>
    <scope>NUCLEOTIDE SEQUENCE</scope>
    <source>
        <strain evidence="1">GIHE-MW2</strain>
    </source>
</reference>
<dbReference type="RefSeq" id="WP_156331728.1">
    <property type="nucleotide sequence ID" value="NZ_CP159837.1"/>
</dbReference>
<proteinExistence type="predicted"/>
<sequence>MKIKQKFINRTIAGTVTILAILGSIPEVIQAKNAWSSYSNTSENIGLDIRLKQRGQIRPETSQRVVQTKRQNMGGGYSEVEATLYRDGSLRIQGSAIATERTQGVRATVNVVGYDRRGNTLFVSQPLDIPTACGKWDPSCSSRASGLSNQNISPEIAKYISHLHLEFSERQGPDIFQRTTQLIRQTCTSYNYLPVAARAAIAYQTGFPGCNF</sequence>
<evidence type="ECO:0000313" key="1">
    <source>
        <dbReference type="EMBL" id="XCM38240.1"/>
    </source>
</evidence>
<dbReference type="EMBL" id="CP159837">
    <property type="protein sequence ID" value="XCM38240.1"/>
    <property type="molecule type" value="Genomic_DNA"/>
</dbReference>
<accession>A0AAU8JJL1</accession>
<protein>
    <submittedName>
        <fullName evidence="1">Uncharacterized protein</fullName>
    </submittedName>
</protein>
<dbReference type="AlphaFoldDB" id="A0AAU8JJL1"/>
<organism evidence="1">
    <name type="scientific">Planktothricoides raciborskii GIHE-MW2</name>
    <dbReference type="NCBI Taxonomy" id="2792601"/>
    <lineage>
        <taxon>Bacteria</taxon>
        <taxon>Bacillati</taxon>
        <taxon>Cyanobacteriota</taxon>
        <taxon>Cyanophyceae</taxon>
        <taxon>Oscillatoriophycideae</taxon>
        <taxon>Oscillatoriales</taxon>
        <taxon>Oscillatoriaceae</taxon>
        <taxon>Planktothricoides</taxon>
    </lineage>
</organism>
<gene>
    <name evidence="1" type="ORF">ABWT76_001073</name>
</gene>
<name>A0AAU8JJL1_9CYAN</name>